<keyword evidence="2" id="KW-1185">Reference proteome</keyword>
<comment type="caution">
    <text evidence="1">The sequence shown here is derived from an EMBL/GenBank/DDBJ whole genome shotgun (WGS) entry which is preliminary data.</text>
</comment>
<sequence>MSILEPVHIEIPKEHQVDGVFLCIFLQVDRVNAESLKPFGRLSLCLFCFLFLPFAQKEVLYFLFDVIYKVFEVLL</sequence>
<dbReference type="EMBL" id="RRYP01009410">
    <property type="protein sequence ID" value="TNV79086.1"/>
    <property type="molecule type" value="Genomic_DNA"/>
</dbReference>
<organism evidence="1 2">
    <name type="scientific">Halteria grandinella</name>
    <dbReference type="NCBI Taxonomy" id="5974"/>
    <lineage>
        <taxon>Eukaryota</taxon>
        <taxon>Sar</taxon>
        <taxon>Alveolata</taxon>
        <taxon>Ciliophora</taxon>
        <taxon>Intramacronucleata</taxon>
        <taxon>Spirotrichea</taxon>
        <taxon>Stichotrichia</taxon>
        <taxon>Sporadotrichida</taxon>
        <taxon>Halteriidae</taxon>
        <taxon>Halteria</taxon>
    </lineage>
</organism>
<reference evidence="1" key="1">
    <citation type="submission" date="2019-06" db="EMBL/GenBank/DDBJ databases">
        <authorList>
            <person name="Zheng W."/>
        </authorList>
    </citation>
    <scope>NUCLEOTIDE SEQUENCE</scope>
    <source>
        <strain evidence="1">QDHG01</strain>
    </source>
</reference>
<accession>A0A8J8T2G6</accession>
<evidence type="ECO:0000313" key="1">
    <source>
        <dbReference type="EMBL" id="TNV79086.1"/>
    </source>
</evidence>
<dbReference type="Proteomes" id="UP000785679">
    <property type="component" value="Unassembled WGS sequence"/>
</dbReference>
<name>A0A8J8T2G6_HALGN</name>
<proteinExistence type="predicted"/>
<evidence type="ECO:0000313" key="2">
    <source>
        <dbReference type="Proteomes" id="UP000785679"/>
    </source>
</evidence>
<gene>
    <name evidence="1" type="ORF">FGO68_gene891</name>
</gene>
<protein>
    <submittedName>
        <fullName evidence="1">Uncharacterized protein</fullName>
    </submittedName>
</protein>
<dbReference type="AlphaFoldDB" id="A0A8J8T2G6"/>